<dbReference type="GO" id="GO:0006508">
    <property type="term" value="P:proteolysis"/>
    <property type="evidence" value="ECO:0007669"/>
    <property type="project" value="UniProtKB-KW"/>
</dbReference>
<feature type="transmembrane region" description="Helical" evidence="7">
    <location>
        <begin position="68"/>
        <end position="95"/>
    </location>
</feature>
<keyword evidence="5 7" id="KW-1133">Transmembrane helix</keyword>
<feature type="transmembrane region" description="Helical" evidence="7">
    <location>
        <begin position="183"/>
        <end position="201"/>
    </location>
</feature>
<evidence type="ECO:0000256" key="1">
    <source>
        <dbReference type="ARBA" id="ARBA00004141"/>
    </source>
</evidence>
<comment type="subcellular location">
    <subcellularLocation>
        <location evidence="1">Membrane</location>
        <topology evidence="1">Multi-pass membrane protein</topology>
    </subcellularLocation>
</comment>
<keyword evidence="9" id="KW-0645">Protease</keyword>
<dbReference type="PANTHER" id="PTHR43731">
    <property type="entry name" value="RHOMBOID PROTEASE"/>
    <property type="match status" value="1"/>
</dbReference>
<evidence type="ECO:0000313" key="10">
    <source>
        <dbReference type="Proteomes" id="UP000831859"/>
    </source>
</evidence>
<dbReference type="InterPro" id="IPR050925">
    <property type="entry name" value="Rhomboid_protease_S54"/>
</dbReference>
<evidence type="ECO:0000256" key="7">
    <source>
        <dbReference type="SAM" id="Phobius"/>
    </source>
</evidence>
<name>A0ABY4PI23_9LACO</name>
<dbReference type="Pfam" id="PF01694">
    <property type="entry name" value="Rhomboid"/>
    <property type="match status" value="1"/>
</dbReference>
<organism evidence="9 10">
    <name type="scientific">Apilactobacillus apisilvae</name>
    <dbReference type="NCBI Taxonomy" id="2923364"/>
    <lineage>
        <taxon>Bacteria</taxon>
        <taxon>Bacillati</taxon>
        <taxon>Bacillota</taxon>
        <taxon>Bacilli</taxon>
        <taxon>Lactobacillales</taxon>
        <taxon>Lactobacillaceae</taxon>
        <taxon>Apilactobacillus</taxon>
    </lineage>
</organism>
<dbReference type="Gene3D" id="1.20.1540.10">
    <property type="entry name" value="Rhomboid-like"/>
    <property type="match status" value="1"/>
</dbReference>
<keyword evidence="3 7" id="KW-0812">Transmembrane</keyword>
<dbReference type="Proteomes" id="UP000831859">
    <property type="component" value="Chromosome"/>
</dbReference>
<evidence type="ECO:0000256" key="5">
    <source>
        <dbReference type="ARBA" id="ARBA00022989"/>
    </source>
</evidence>
<reference evidence="9 10" key="1">
    <citation type="journal article" date="2022" name="Int. J. Syst. Evol. Microbiol.">
        <title>Apilactobacillus apisilvae sp. nov., Nicolia spurrieriana gen. nov. sp. nov., Bombilactobacillus folatiphilus sp. nov. and Bombilactobacillus thymidiniphilus sp. nov., four new lactic acid bacterial isolates from stingless bees Tetragonula carbonaria and Austroplebeia australis.</title>
        <authorList>
            <person name="Oliphant S.A."/>
            <person name="Watson-Haigh N.S."/>
            <person name="Sumby K.M."/>
            <person name="Gardner J."/>
            <person name="Groom S."/>
            <person name="Jiranek V."/>
        </authorList>
    </citation>
    <scope>NUCLEOTIDE SEQUENCE [LARGE SCALE GENOMIC DNA]</scope>
    <source>
        <strain evidence="9 10">SG5_A10</strain>
    </source>
</reference>
<dbReference type="GO" id="GO:0008233">
    <property type="term" value="F:peptidase activity"/>
    <property type="evidence" value="ECO:0007669"/>
    <property type="project" value="UniProtKB-KW"/>
</dbReference>
<evidence type="ECO:0000256" key="4">
    <source>
        <dbReference type="ARBA" id="ARBA00022801"/>
    </source>
</evidence>
<dbReference type="RefSeq" id="WP_249511277.1">
    <property type="nucleotide sequence ID" value="NZ_CP093362.1"/>
</dbReference>
<evidence type="ECO:0000256" key="3">
    <source>
        <dbReference type="ARBA" id="ARBA00022692"/>
    </source>
</evidence>
<feature type="transmembrane region" description="Helical" evidence="7">
    <location>
        <begin position="160"/>
        <end position="177"/>
    </location>
</feature>
<evidence type="ECO:0000256" key="2">
    <source>
        <dbReference type="ARBA" id="ARBA00009045"/>
    </source>
</evidence>
<dbReference type="InterPro" id="IPR022764">
    <property type="entry name" value="Peptidase_S54_rhomboid_dom"/>
</dbReference>
<gene>
    <name evidence="9" type="ORF">MOO46_01540</name>
</gene>
<dbReference type="PANTHER" id="PTHR43731:SF14">
    <property type="entry name" value="PRESENILIN-ASSOCIATED RHOMBOID-LIKE PROTEIN, MITOCHONDRIAL"/>
    <property type="match status" value="1"/>
</dbReference>
<keyword evidence="4" id="KW-0378">Hydrolase</keyword>
<evidence type="ECO:0000313" key="9">
    <source>
        <dbReference type="EMBL" id="UQS85300.1"/>
    </source>
</evidence>
<feature type="domain" description="Peptidase S54 rhomboid" evidence="8">
    <location>
        <begin position="66"/>
        <end position="200"/>
    </location>
</feature>
<dbReference type="InterPro" id="IPR035952">
    <property type="entry name" value="Rhomboid-like_sf"/>
</dbReference>
<keyword evidence="10" id="KW-1185">Reference proteome</keyword>
<comment type="similarity">
    <text evidence="2">Belongs to the peptidase S54 family.</text>
</comment>
<evidence type="ECO:0000256" key="6">
    <source>
        <dbReference type="ARBA" id="ARBA00023136"/>
    </source>
</evidence>
<feature type="transmembrane region" description="Helical" evidence="7">
    <location>
        <begin position="213"/>
        <end position="231"/>
    </location>
</feature>
<feature type="transmembrane region" description="Helical" evidence="7">
    <location>
        <begin position="107"/>
        <end position="125"/>
    </location>
</feature>
<accession>A0ABY4PI23</accession>
<feature type="transmembrane region" description="Helical" evidence="7">
    <location>
        <begin position="30"/>
        <end position="48"/>
    </location>
</feature>
<sequence length="235" mass="26679">MIKKLKESFIKIKNSSFYHDIDEKPFITELLLLIMAFVYIFGLITNTSDEIVMNGSMYRYPIQYFGQWWRFITPIFIHLGLLHIVMNGISLYYVGIQLEKIFGHFRYLLIFMLSGIMGNIVSFAFSNNPSAGASTAIFGLFGVFLMLGETFHDNVAVRKMSQSFLILIGINIVFDLTSTTIDLSGHLGGLIAGFFVPYIIGLPNYKVNKSKKILSFIVLLIIIIFCLKTGYMSNN</sequence>
<evidence type="ECO:0000259" key="8">
    <source>
        <dbReference type="Pfam" id="PF01694"/>
    </source>
</evidence>
<keyword evidence="6 7" id="KW-0472">Membrane</keyword>
<protein>
    <submittedName>
        <fullName evidence="9">Rhomboid family intramembrane serine protease</fullName>
    </submittedName>
</protein>
<dbReference type="SUPFAM" id="SSF144091">
    <property type="entry name" value="Rhomboid-like"/>
    <property type="match status" value="1"/>
</dbReference>
<dbReference type="EMBL" id="CP093362">
    <property type="protein sequence ID" value="UQS85300.1"/>
    <property type="molecule type" value="Genomic_DNA"/>
</dbReference>
<feature type="transmembrane region" description="Helical" evidence="7">
    <location>
        <begin position="131"/>
        <end position="148"/>
    </location>
</feature>
<proteinExistence type="inferred from homology"/>